<dbReference type="InterPro" id="IPR001466">
    <property type="entry name" value="Beta-lactam-related"/>
</dbReference>
<sequence length="362" mass="37782">MASMRAMRVRRPAGVIAATMAVAVMAGCSAGAPQAEEAGASTRYSGDEELLQVIRPSFSGPDDIAAVALVADGEVRTAFVRADAETRFEIGSITKTFTGLLLAEAIERGEVALDDPLGIHLDLDDAPVADVTLGALATHQSGLPIFPSDPEWQQEAAALDAEGKDAVDETLDELLALARAEQLPNDPTTAYSNFGAALAGQALAAAAGTEYRDILAERILEPLGLEDTSLPIEDDDHVKGLAQGFTGDRRKADPSTLGAFAPAGGIVTTVEDLARYAQGVIDGPYAGSAALEPNPFGDGDYGYFWALSSRGDRDLVSHDGMTTGFTSALLIDRTAGTAAIVFVNRSSRPVHEVARDLLGQVD</sequence>
<evidence type="ECO:0000313" key="3">
    <source>
        <dbReference type="EMBL" id="SDT20766.1"/>
    </source>
</evidence>
<name>A0A1H1YIA7_9MICO</name>
<organism evidence="3 4">
    <name type="scientific">Agromyces flavus</name>
    <dbReference type="NCBI Taxonomy" id="589382"/>
    <lineage>
        <taxon>Bacteria</taxon>
        <taxon>Bacillati</taxon>
        <taxon>Actinomycetota</taxon>
        <taxon>Actinomycetes</taxon>
        <taxon>Micrococcales</taxon>
        <taxon>Microbacteriaceae</taxon>
        <taxon>Agromyces</taxon>
    </lineage>
</organism>
<dbReference type="InterPro" id="IPR050491">
    <property type="entry name" value="AmpC-like"/>
</dbReference>
<feature type="signal peptide" evidence="1">
    <location>
        <begin position="1"/>
        <end position="26"/>
    </location>
</feature>
<feature type="chain" id="PRO_5038675926" evidence="1">
    <location>
        <begin position="27"/>
        <end position="362"/>
    </location>
</feature>
<dbReference type="STRING" id="589382.SAMN04489721_2766"/>
<dbReference type="Gene3D" id="3.40.710.10">
    <property type="entry name" value="DD-peptidase/beta-lactamase superfamily"/>
    <property type="match status" value="1"/>
</dbReference>
<dbReference type="Pfam" id="PF00144">
    <property type="entry name" value="Beta-lactamase"/>
    <property type="match status" value="1"/>
</dbReference>
<proteinExistence type="predicted"/>
<evidence type="ECO:0000259" key="2">
    <source>
        <dbReference type="Pfam" id="PF00144"/>
    </source>
</evidence>
<evidence type="ECO:0000313" key="4">
    <source>
        <dbReference type="Proteomes" id="UP000199482"/>
    </source>
</evidence>
<dbReference type="SUPFAM" id="SSF56601">
    <property type="entry name" value="beta-lactamase/transpeptidase-like"/>
    <property type="match status" value="1"/>
</dbReference>
<evidence type="ECO:0000256" key="1">
    <source>
        <dbReference type="SAM" id="SignalP"/>
    </source>
</evidence>
<dbReference type="PANTHER" id="PTHR46825">
    <property type="entry name" value="D-ALANYL-D-ALANINE-CARBOXYPEPTIDASE/ENDOPEPTIDASE AMPH"/>
    <property type="match status" value="1"/>
</dbReference>
<dbReference type="InterPro" id="IPR012338">
    <property type="entry name" value="Beta-lactam/transpept-like"/>
</dbReference>
<dbReference type="EMBL" id="LT629755">
    <property type="protein sequence ID" value="SDT20766.1"/>
    <property type="molecule type" value="Genomic_DNA"/>
</dbReference>
<feature type="domain" description="Beta-lactamase-related" evidence="2">
    <location>
        <begin position="65"/>
        <end position="356"/>
    </location>
</feature>
<accession>A0A1H1YIA7</accession>
<reference evidence="4" key="1">
    <citation type="submission" date="2016-10" db="EMBL/GenBank/DDBJ databases">
        <authorList>
            <person name="Varghese N."/>
            <person name="Submissions S."/>
        </authorList>
    </citation>
    <scope>NUCLEOTIDE SEQUENCE [LARGE SCALE GENOMIC DNA]</scope>
    <source>
        <strain evidence="4">CPCC 202695</strain>
    </source>
</reference>
<dbReference type="PANTHER" id="PTHR46825:SF9">
    <property type="entry name" value="BETA-LACTAMASE-RELATED DOMAIN-CONTAINING PROTEIN"/>
    <property type="match status" value="1"/>
</dbReference>
<dbReference type="Proteomes" id="UP000199482">
    <property type="component" value="Chromosome I"/>
</dbReference>
<dbReference type="AlphaFoldDB" id="A0A1H1YIA7"/>
<gene>
    <name evidence="3" type="ORF">SAMN04489721_2766</name>
</gene>
<dbReference type="OrthoDB" id="3171327at2"/>
<protein>
    <submittedName>
        <fullName evidence="3">CubicO group peptidase, beta-lactamase class C family</fullName>
    </submittedName>
</protein>
<dbReference type="PROSITE" id="PS51257">
    <property type="entry name" value="PROKAR_LIPOPROTEIN"/>
    <property type="match status" value="1"/>
</dbReference>
<keyword evidence="1" id="KW-0732">Signal</keyword>
<dbReference type="RefSeq" id="WP_092673578.1">
    <property type="nucleotide sequence ID" value="NZ_BMDN01000001.1"/>
</dbReference>